<organism evidence="2 3">
    <name type="scientific">Christensenella minuta</name>
    <dbReference type="NCBI Taxonomy" id="626937"/>
    <lineage>
        <taxon>Bacteria</taxon>
        <taxon>Bacillati</taxon>
        <taxon>Bacillota</taxon>
        <taxon>Clostridia</taxon>
        <taxon>Christensenellales</taxon>
        <taxon>Christensenellaceae</taxon>
        <taxon>Christensenella</taxon>
    </lineage>
</organism>
<dbReference type="KEGG" id="cmiu:B1H56_13465"/>
<name>A0A136Q0A4_9FIRM</name>
<comment type="caution">
    <text evidence="2">The sequence shown here is derived from an EMBL/GenBank/DDBJ whole genome shotgun (WGS) entry which is preliminary data.</text>
</comment>
<sequence length="130" mass="14420">MTDGRKHDHIGLAAKNLEETVAFYTGILGFEVVGECTAPDGTPIKFLRNGGLNYEIFQPAGGMAPGQAEKVDHVSYVSDDIEEDYRWFMENGYECTTDGIEALDSAWEKGCRYFKIKGPGGEEIEFDQIV</sequence>
<dbReference type="RefSeq" id="WP_066522744.1">
    <property type="nucleotide sequence ID" value="NZ_CABMOF010000010.1"/>
</dbReference>
<dbReference type="Pfam" id="PF00903">
    <property type="entry name" value="Glyoxalase"/>
    <property type="match status" value="1"/>
</dbReference>
<evidence type="ECO:0000313" key="3">
    <source>
        <dbReference type="Proteomes" id="UP000070366"/>
    </source>
</evidence>
<dbReference type="EMBL" id="LSZW01000067">
    <property type="protein sequence ID" value="KXK64120.1"/>
    <property type="molecule type" value="Genomic_DNA"/>
</dbReference>
<dbReference type="InterPro" id="IPR037523">
    <property type="entry name" value="VOC_core"/>
</dbReference>
<accession>A0A136Q0A4</accession>
<gene>
    <name evidence="2" type="ORF">HMPREF3293_03168</name>
</gene>
<protein>
    <submittedName>
        <fullName evidence="2">Glyoxalase family protein</fullName>
    </submittedName>
</protein>
<dbReference type="STRING" id="626937.HMPREF3293_03168"/>
<dbReference type="Proteomes" id="UP000070366">
    <property type="component" value="Unassembled WGS sequence"/>
</dbReference>
<reference evidence="2 3" key="1">
    <citation type="submission" date="2016-02" db="EMBL/GenBank/DDBJ databases">
        <authorList>
            <person name="Wen L."/>
            <person name="He K."/>
            <person name="Yang H."/>
        </authorList>
    </citation>
    <scope>NUCLEOTIDE SEQUENCE [LARGE SCALE GENOMIC DNA]</scope>
    <source>
        <strain evidence="2 3">DSM 22607</strain>
    </source>
</reference>
<keyword evidence="3" id="KW-1185">Reference proteome</keyword>
<dbReference type="OrthoDB" id="371072at2"/>
<proteinExistence type="predicted"/>
<dbReference type="Gene3D" id="3.10.180.10">
    <property type="entry name" value="2,3-Dihydroxybiphenyl 1,2-Dioxygenase, domain 1"/>
    <property type="match status" value="1"/>
</dbReference>
<evidence type="ECO:0000313" key="2">
    <source>
        <dbReference type="EMBL" id="KXK64120.1"/>
    </source>
</evidence>
<dbReference type="AlphaFoldDB" id="A0A136Q0A4"/>
<dbReference type="InterPro" id="IPR029068">
    <property type="entry name" value="Glyas_Bleomycin-R_OHBP_Dase"/>
</dbReference>
<feature type="domain" description="VOC" evidence="1">
    <location>
        <begin position="6"/>
        <end position="129"/>
    </location>
</feature>
<dbReference type="PROSITE" id="PS51819">
    <property type="entry name" value="VOC"/>
    <property type="match status" value="1"/>
</dbReference>
<dbReference type="CDD" id="cd06587">
    <property type="entry name" value="VOC"/>
    <property type="match status" value="1"/>
</dbReference>
<dbReference type="SUPFAM" id="SSF54593">
    <property type="entry name" value="Glyoxalase/Bleomycin resistance protein/Dihydroxybiphenyl dioxygenase"/>
    <property type="match status" value="1"/>
</dbReference>
<evidence type="ECO:0000259" key="1">
    <source>
        <dbReference type="PROSITE" id="PS51819"/>
    </source>
</evidence>
<dbReference type="InterPro" id="IPR004360">
    <property type="entry name" value="Glyas_Fos-R_dOase_dom"/>
</dbReference>